<dbReference type="EMBL" id="VSSQ01085204">
    <property type="protein sequence ID" value="MPN32935.1"/>
    <property type="molecule type" value="Genomic_DNA"/>
</dbReference>
<proteinExistence type="predicted"/>
<reference evidence="1" key="1">
    <citation type="submission" date="2019-08" db="EMBL/GenBank/DDBJ databases">
        <authorList>
            <person name="Kucharzyk K."/>
            <person name="Murdoch R.W."/>
            <person name="Higgins S."/>
            <person name="Loffler F."/>
        </authorList>
    </citation>
    <scope>NUCLEOTIDE SEQUENCE</scope>
</reference>
<organism evidence="1">
    <name type="scientific">bioreactor metagenome</name>
    <dbReference type="NCBI Taxonomy" id="1076179"/>
    <lineage>
        <taxon>unclassified sequences</taxon>
        <taxon>metagenomes</taxon>
        <taxon>ecological metagenomes</taxon>
    </lineage>
</organism>
<evidence type="ECO:0000313" key="1">
    <source>
        <dbReference type="EMBL" id="MPN32935.1"/>
    </source>
</evidence>
<dbReference type="AlphaFoldDB" id="A0A645H1N1"/>
<comment type="caution">
    <text evidence="1">The sequence shown here is derived from an EMBL/GenBank/DDBJ whole genome shotgun (WGS) entry which is preliminary data.</text>
</comment>
<accession>A0A645H1N1</accession>
<sequence>MHWYGTTTDAERVELGGELIRIFSDLGLDMNSWEAHAFAQMMNNFYDWRKDLSVWETACLILNVDPEQFKQ</sequence>
<protein>
    <submittedName>
        <fullName evidence="1">Uncharacterized protein</fullName>
    </submittedName>
</protein>
<name>A0A645H1N1_9ZZZZ</name>
<gene>
    <name evidence="1" type="ORF">SDC9_180418</name>
</gene>